<dbReference type="EMBL" id="KP644198">
    <property type="protein sequence ID" value="ALM31997.1"/>
    <property type="molecule type" value="mRNA"/>
</dbReference>
<dbReference type="PANTHER" id="PTHR33048:SF47">
    <property type="entry name" value="INTEGRAL MEMBRANE PROTEIN-RELATED"/>
    <property type="match status" value="1"/>
</dbReference>
<comment type="subcellular location">
    <subcellularLocation>
        <location evidence="1">Membrane</location>
        <topology evidence="1">Multi-pass membrane protein</topology>
    </subcellularLocation>
</comment>
<feature type="transmembrane region" description="Helical" evidence="7">
    <location>
        <begin position="223"/>
        <end position="246"/>
    </location>
</feature>
<comment type="similarity">
    <text evidence="5">Belongs to the SAT4 family.</text>
</comment>
<name>A0A109P2V5_9PEZI</name>
<evidence type="ECO:0000256" key="4">
    <source>
        <dbReference type="ARBA" id="ARBA00023136"/>
    </source>
</evidence>
<dbReference type="InterPro" id="IPR049326">
    <property type="entry name" value="Rhodopsin_dom_fungi"/>
</dbReference>
<reference evidence="9" key="1">
    <citation type="submission" date="2015-01" db="EMBL/GenBank/DDBJ databases">
        <title>Decarboxylase from Daldinia eschscholzii IFB-TL01.</title>
        <authorList>
            <person name="Wang G."/>
            <person name="Tan R.X."/>
        </authorList>
    </citation>
    <scope>NUCLEOTIDE SEQUENCE</scope>
    <source>
        <strain evidence="9">IFB-TL01</strain>
    </source>
</reference>
<evidence type="ECO:0000256" key="7">
    <source>
        <dbReference type="SAM" id="Phobius"/>
    </source>
</evidence>
<dbReference type="GO" id="GO:0016020">
    <property type="term" value="C:membrane"/>
    <property type="evidence" value="ECO:0007669"/>
    <property type="project" value="UniProtKB-SubCell"/>
</dbReference>
<dbReference type="InterPro" id="IPR052337">
    <property type="entry name" value="SAT4-like"/>
</dbReference>
<evidence type="ECO:0000313" key="9">
    <source>
        <dbReference type="EMBL" id="ALM31997.1"/>
    </source>
</evidence>
<feature type="transmembrane region" description="Helical" evidence="7">
    <location>
        <begin position="66"/>
        <end position="86"/>
    </location>
</feature>
<sequence>MNTIRTFSLSFLEGDSTGSLPMMFSLNTPKNLYKSSSRPSEIWITFLTITMDSSIDSLNLAHDNRASILIGVVCLVCTVATTAVGLRFYTRSCMLKQLGIDDYLILAAWVFALATGISQCTNTRNGLGKHVWDLGSDAQRSNYLKGFYVSIALYNTGLLFIKLAFLTQYYRVLAIKKMRTILVVAMILIGCWSISQIAVGIFICDPVSGFWEKSTGSCIGNYPQWYINAAGNIATDIAIFVLPLPVLRHLHLPKAQKLVLIGIFSFGFFTCAISVIRIKFLQLGGDFSYENVEGSSWSITELCSGITCACLPTLRPLVSKWIPALSNRLHKPARNSCMVGAERGSRHMRGNSDASRMNMKGKDEFFYYFGVQARPSDSLDGSDDSLEAGRPRESLSSLGGSSPTPPPCAHIASRASNRPSAYYNWMESSVTTEIGTGGKSSRHDPNNLSTTAIQVQRDVVMH</sequence>
<feature type="transmembrane region" description="Helical" evidence="7">
    <location>
        <begin position="98"/>
        <end position="117"/>
    </location>
</feature>
<feature type="domain" description="Rhodopsin" evidence="8">
    <location>
        <begin position="86"/>
        <end position="320"/>
    </location>
</feature>
<organism evidence="9">
    <name type="scientific">Daldinia eschscholzii IFB-TL01</name>
    <dbReference type="NCBI Taxonomy" id="1169046"/>
    <lineage>
        <taxon>Eukaryota</taxon>
        <taxon>Fungi</taxon>
        <taxon>Dikarya</taxon>
        <taxon>Ascomycota</taxon>
        <taxon>Pezizomycotina</taxon>
        <taxon>Sordariomycetes</taxon>
        <taxon>Xylariomycetidae</taxon>
        <taxon>Xylariales</taxon>
        <taxon>Hypoxylaceae</taxon>
        <taxon>Daldinia</taxon>
    </lineage>
</organism>
<keyword evidence="2 7" id="KW-0812">Transmembrane</keyword>
<feature type="transmembrane region" description="Helical" evidence="7">
    <location>
        <begin position="181"/>
        <end position="203"/>
    </location>
</feature>
<evidence type="ECO:0000256" key="1">
    <source>
        <dbReference type="ARBA" id="ARBA00004141"/>
    </source>
</evidence>
<dbReference type="PANTHER" id="PTHR33048">
    <property type="entry name" value="PTH11-LIKE INTEGRAL MEMBRANE PROTEIN (AFU_ORTHOLOGUE AFUA_5G11245)"/>
    <property type="match status" value="1"/>
</dbReference>
<feature type="region of interest" description="Disordered" evidence="6">
    <location>
        <begin position="433"/>
        <end position="452"/>
    </location>
</feature>
<evidence type="ECO:0000256" key="6">
    <source>
        <dbReference type="SAM" id="MobiDB-lite"/>
    </source>
</evidence>
<keyword evidence="4 7" id="KW-0472">Membrane</keyword>
<feature type="transmembrane region" description="Helical" evidence="7">
    <location>
        <begin position="258"/>
        <end position="278"/>
    </location>
</feature>
<feature type="transmembrane region" description="Helical" evidence="7">
    <location>
        <begin position="147"/>
        <end position="169"/>
    </location>
</feature>
<evidence type="ECO:0000259" key="8">
    <source>
        <dbReference type="Pfam" id="PF20684"/>
    </source>
</evidence>
<protein>
    <submittedName>
        <fullName evidence="9">Decarboxylase_GME8377</fullName>
    </submittedName>
</protein>
<dbReference type="Pfam" id="PF20684">
    <property type="entry name" value="Fung_rhodopsin"/>
    <property type="match status" value="1"/>
</dbReference>
<evidence type="ECO:0000256" key="2">
    <source>
        <dbReference type="ARBA" id="ARBA00022692"/>
    </source>
</evidence>
<accession>A0A109P2V5</accession>
<evidence type="ECO:0000256" key="5">
    <source>
        <dbReference type="ARBA" id="ARBA00038359"/>
    </source>
</evidence>
<proteinExistence type="evidence at transcript level"/>
<keyword evidence="3 7" id="KW-1133">Transmembrane helix</keyword>
<dbReference type="AlphaFoldDB" id="A0A109P2V5"/>
<evidence type="ECO:0000256" key="3">
    <source>
        <dbReference type="ARBA" id="ARBA00022989"/>
    </source>
</evidence>
<feature type="region of interest" description="Disordered" evidence="6">
    <location>
        <begin position="377"/>
        <end position="409"/>
    </location>
</feature>